<protein>
    <submittedName>
        <fullName evidence="3">Uncharacterized protein</fullName>
    </submittedName>
</protein>
<feature type="coiled-coil region" evidence="1">
    <location>
        <begin position="61"/>
        <end position="163"/>
    </location>
</feature>
<feature type="coiled-coil region" evidence="1">
    <location>
        <begin position="213"/>
        <end position="335"/>
    </location>
</feature>
<evidence type="ECO:0000256" key="2">
    <source>
        <dbReference type="SAM" id="MobiDB-lite"/>
    </source>
</evidence>
<feature type="region of interest" description="Disordered" evidence="2">
    <location>
        <begin position="28"/>
        <end position="58"/>
    </location>
</feature>
<keyword evidence="4" id="KW-1185">Reference proteome</keyword>
<feature type="compositionally biased region" description="Polar residues" evidence="2">
    <location>
        <begin position="43"/>
        <end position="58"/>
    </location>
</feature>
<dbReference type="EMBL" id="JBIMZQ010000082">
    <property type="protein sequence ID" value="KAL3656420.1"/>
    <property type="molecule type" value="Genomic_DNA"/>
</dbReference>
<evidence type="ECO:0000256" key="1">
    <source>
        <dbReference type="SAM" id="Coils"/>
    </source>
</evidence>
<keyword evidence="1" id="KW-0175">Coiled coil</keyword>
<feature type="compositionally biased region" description="Low complexity" evidence="2">
    <location>
        <begin position="354"/>
        <end position="366"/>
    </location>
</feature>
<sequence>MRRAVQEARELKKELVLLRQEKEELRIAAQKNSTSAPGIYSARGTTRENQTSKQNSNKSIELKLRQQIQILTAQNSELESNAIRLHQRVSDLESQDAATVVQLTANLKEKDHEITSVREDLKKAKLVADETKRKCQKMLKEKKEEAQRALQENEQLARCAKTLQGQLALLPQLKKQLEHAKAKRADVAEVWQNKLEKRDQAFLREEEASKQRLTESAAQIAELTDERENLKARLEELERKLCDIDADHQDELRHESQRLAELEGTTHQLQKKLLVAEAAAREAAQAEVIAKETQEQETRLRQLAEDAADAVEARAEKAERDLVQAQTQLSRLGGALTARGVTLDYLLKQQEPISVASRTPSSARSAARARDRGSSMKAVPTASKDPVRSRNLAKPRIDSSRRKPRSNNDDEK</sequence>
<evidence type="ECO:0000313" key="3">
    <source>
        <dbReference type="EMBL" id="KAL3656420.1"/>
    </source>
</evidence>
<accession>A0ABD3EQI8</accession>
<gene>
    <name evidence="3" type="ORF">V7S43_018723</name>
</gene>
<proteinExistence type="predicted"/>
<reference evidence="3 4" key="1">
    <citation type="submission" date="2024-09" db="EMBL/GenBank/DDBJ databases">
        <title>Genome sequencing and assembly of Phytophthora oleae, isolate VK10A, causative agent of rot of olive drupes.</title>
        <authorList>
            <person name="Conti Taguali S."/>
            <person name="Riolo M."/>
            <person name="La Spada F."/>
            <person name="Cacciola S.O."/>
            <person name="Dionisio G."/>
        </authorList>
    </citation>
    <scope>NUCLEOTIDE SEQUENCE [LARGE SCALE GENOMIC DNA]</scope>
    <source>
        <strain evidence="3 4">VK10A</strain>
    </source>
</reference>
<feature type="compositionally biased region" description="Basic and acidic residues" evidence="2">
    <location>
        <begin position="395"/>
        <end position="412"/>
    </location>
</feature>
<feature type="coiled-coil region" evidence="1">
    <location>
        <begin position="1"/>
        <end position="28"/>
    </location>
</feature>
<name>A0ABD3EQI8_9STRA</name>
<evidence type="ECO:0000313" key="4">
    <source>
        <dbReference type="Proteomes" id="UP001632037"/>
    </source>
</evidence>
<organism evidence="3 4">
    <name type="scientific">Phytophthora oleae</name>
    <dbReference type="NCBI Taxonomy" id="2107226"/>
    <lineage>
        <taxon>Eukaryota</taxon>
        <taxon>Sar</taxon>
        <taxon>Stramenopiles</taxon>
        <taxon>Oomycota</taxon>
        <taxon>Peronosporomycetes</taxon>
        <taxon>Peronosporales</taxon>
        <taxon>Peronosporaceae</taxon>
        <taxon>Phytophthora</taxon>
    </lineage>
</organism>
<feature type="region of interest" description="Disordered" evidence="2">
    <location>
        <begin position="354"/>
        <end position="412"/>
    </location>
</feature>
<dbReference type="AlphaFoldDB" id="A0ABD3EQI8"/>
<dbReference type="Proteomes" id="UP001632037">
    <property type="component" value="Unassembled WGS sequence"/>
</dbReference>
<comment type="caution">
    <text evidence="3">The sequence shown here is derived from an EMBL/GenBank/DDBJ whole genome shotgun (WGS) entry which is preliminary data.</text>
</comment>